<evidence type="ECO:0000313" key="3">
    <source>
        <dbReference type="EMBL" id="MCS3917934.1"/>
    </source>
</evidence>
<evidence type="ECO:0000259" key="2">
    <source>
        <dbReference type="Pfam" id="PF07596"/>
    </source>
</evidence>
<evidence type="ECO:0000313" key="4">
    <source>
        <dbReference type="Proteomes" id="UP001204798"/>
    </source>
</evidence>
<dbReference type="Pfam" id="PF07596">
    <property type="entry name" value="SBP_bac_10"/>
    <property type="match status" value="1"/>
</dbReference>
<comment type="caution">
    <text evidence="3">The sequence shown here is derived from an EMBL/GenBank/DDBJ whole genome shotgun (WGS) entry which is preliminary data.</text>
</comment>
<dbReference type="PANTHER" id="PTHR30093:SF2">
    <property type="entry name" value="TYPE II SECRETION SYSTEM PROTEIN H"/>
    <property type="match status" value="1"/>
</dbReference>
<keyword evidence="1" id="KW-1133">Transmembrane helix</keyword>
<dbReference type="InterPro" id="IPR045584">
    <property type="entry name" value="Pilin-like"/>
</dbReference>
<evidence type="ECO:0000256" key="1">
    <source>
        <dbReference type="SAM" id="Phobius"/>
    </source>
</evidence>
<dbReference type="PANTHER" id="PTHR30093">
    <property type="entry name" value="GENERAL SECRETION PATHWAY PROTEIN G"/>
    <property type="match status" value="1"/>
</dbReference>
<dbReference type="RefSeq" id="WP_259092763.1">
    <property type="nucleotide sequence ID" value="NZ_CP130454.1"/>
</dbReference>
<reference evidence="3 4" key="1">
    <citation type="submission" date="2022-08" db="EMBL/GenBank/DDBJ databases">
        <title>Bacterial and archaeal communities from various locations to study Microbial Dark Matter (Phase II).</title>
        <authorList>
            <person name="Stepanauskas R."/>
        </authorList>
    </citation>
    <scope>NUCLEOTIDE SEQUENCE [LARGE SCALE GENOMIC DNA]</scope>
    <source>
        <strain evidence="3 4">PD1</strain>
    </source>
</reference>
<proteinExistence type="predicted"/>
<keyword evidence="1" id="KW-0812">Transmembrane</keyword>
<accession>A0ABT2EJS6</accession>
<protein>
    <submittedName>
        <fullName evidence="3">Prepilin-type N-terminal cleavage/methylation domain-containing protein</fullName>
    </submittedName>
</protein>
<dbReference type="Proteomes" id="UP001204798">
    <property type="component" value="Unassembled WGS sequence"/>
</dbReference>
<dbReference type="SUPFAM" id="SSF54523">
    <property type="entry name" value="Pili subunits"/>
    <property type="match status" value="1"/>
</dbReference>
<dbReference type="EMBL" id="JANUCP010000001">
    <property type="protein sequence ID" value="MCS3917934.1"/>
    <property type="molecule type" value="Genomic_DNA"/>
</dbReference>
<dbReference type="NCBIfam" id="TIGR02532">
    <property type="entry name" value="IV_pilin_GFxxxE"/>
    <property type="match status" value="1"/>
</dbReference>
<feature type="domain" description="DUF1559" evidence="2">
    <location>
        <begin position="58"/>
        <end position="99"/>
    </location>
</feature>
<dbReference type="Gene3D" id="3.30.700.10">
    <property type="entry name" value="Glycoprotein, Type 4 Pilin"/>
    <property type="match status" value="1"/>
</dbReference>
<organism evidence="3 4">
    <name type="scientific">Candidatus Fervidibacter sacchari</name>
    <dbReference type="NCBI Taxonomy" id="1448929"/>
    <lineage>
        <taxon>Bacteria</taxon>
        <taxon>Candidatus Fervidibacterota</taxon>
        <taxon>Candidatus Fervidibacter</taxon>
    </lineage>
</organism>
<name>A0ABT2EJS6_9BACT</name>
<gene>
    <name evidence="3" type="ORF">M2350_000331</name>
</gene>
<sequence length="308" mass="35033">MMQMYCLTRLGRQHLFGQTLSPLRASLNFRVGFTLIELLVVIAIIAILAAILFPVFSQAREKARQASCLSNFKQLGLSFLMYAQDYDEEFPMGTYPGRRNWEVNPVVNPYPHDPRDPSGEVHLCLDGFGWWQGFVPAIGGPPYTGCAYGYEFYRTLMHVQNGPYIRNHQLWYCPSDGRVQPNSWTIAIGAQSYHWFPNWVYNTWCPGSSAGYPGPFPCVRYPDGHRNLWDDPPSMKLSRYIAERILMSELGIFGWDGPDSPSPSRRNIFNHSMGYNAVFFDGHAKLVSYGRKWTTTPATGWPPDAAPQ</sequence>
<feature type="transmembrane region" description="Helical" evidence="1">
    <location>
        <begin position="31"/>
        <end position="56"/>
    </location>
</feature>
<keyword evidence="4" id="KW-1185">Reference proteome</keyword>
<dbReference type="InterPro" id="IPR012902">
    <property type="entry name" value="N_methyl_site"/>
</dbReference>
<dbReference type="Pfam" id="PF07963">
    <property type="entry name" value="N_methyl"/>
    <property type="match status" value="1"/>
</dbReference>
<keyword evidence="1" id="KW-0472">Membrane</keyword>
<dbReference type="InterPro" id="IPR011453">
    <property type="entry name" value="DUF1559"/>
</dbReference>